<dbReference type="EMBL" id="JBHTBS010000001">
    <property type="protein sequence ID" value="MFC7336299.1"/>
    <property type="molecule type" value="Genomic_DNA"/>
</dbReference>
<reference evidence="5" key="1">
    <citation type="journal article" date="2019" name="Int. J. Syst. Evol. Microbiol.">
        <title>The Global Catalogue of Microorganisms (GCM) 10K type strain sequencing project: providing services to taxonomists for standard genome sequencing and annotation.</title>
        <authorList>
            <consortium name="The Broad Institute Genomics Platform"/>
            <consortium name="The Broad Institute Genome Sequencing Center for Infectious Disease"/>
            <person name="Wu L."/>
            <person name="Ma J."/>
        </authorList>
    </citation>
    <scope>NUCLEOTIDE SEQUENCE [LARGE SCALE GENOMIC DNA]</scope>
    <source>
        <strain evidence="5">CGMCC 4.1467</strain>
    </source>
</reference>
<evidence type="ECO:0008006" key="6">
    <source>
        <dbReference type="Google" id="ProtNLM"/>
    </source>
</evidence>
<keyword evidence="2" id="KW-1133">Transmembrane helix</keyword>
<comment type="caution">
    <text evidence="4">The sequence shown here is derived from an EMBL/GenBank/DDBJ whole genome shotgun (WGS) entry which is preliminary data.</text>
</comment>
<feature type="transmembrane region" description="Helical" evidence="2">
    <location>
        <begin position="343"/>
        <end position="364"/>
    </location>
</feature>
<evidence type="ECO:0000313" key="5">
    <source>
        <dbReference type="Proteomes" id="UP001596472"/>
    </source>
</evidence>
<keyword evidence="2" id="KW-0812">Transmembrane</keyword>
<feature type="chain" id="PRO_5045378775" description="DUF2207 domain-containing protein" evidence="3">
    <location>
        <begin position="20"/>
        <end position="588"/>
    </location>
</feature>
<accession>A0ABW2L1T9</accession>
<keyword evidence="3" id="KW-0732">Signal</keyword>
<feature type="transmembrane region" description="Helical" evidence="2">
    <location>
        <begin position="310"/>
        <end position="331"/>
    </location>
</feature>
<feature type="compositionally biased region" description="Polar residues" evidence="1">
    <location>
        <begin position="65"/>
        <end position="80"/>
    </location>
</feature>
<name>A0ABW2L1T9_9BACT</name>
<sequence length="588" mass="64018">MHRCYLPLIIAFFTLPLIAQEPLCSVNPRPTHPTDKTEIKVDALFSIAAPTGYLPVRITAVNQQKSGGQITVNTSSTSGPQDDDSRVTSEFSFPVAEESVSTHDLLVPLTTVLGDGRLSSGSTVELVIGGSFGRNEGNLHSNFGDEAAAVMMSEKLHTPNASILDAELNRRHSGSSRPTFAGRFDPLRMPEDWRAYSGYDAFLMTDDDWNKLGAGARNAILQWCRLGGELVIYRLNSSSNYASLGIDSDGDSFGYGTIRLESIRATLALDAPKLVNHFLKAPTIPPQNKSIRNDYSGAWPLHGSFGAQKFAYGIFIVVLIGFGILVGPVNLFVFAKSGMRHKLFITTPIISLATSALLILLILLKDGTGGRGERIALIEVRPDSGENNAYVIQEQISRTGVLLGASFSLDEAAAITPVPISDSAWARLNRSNEGGGMRYTANFDDGKLAVTGDWFQSRSEQGQLIRSVIPTRGRIEIKSSGGTPILLSTFDFPIESIYYTDRSNGYWLASDLKPGNKVTCTPISEREFKNAIGDQSTRFGERNRRTLNLASTRPDHYVAIATEAPAVETIDSIDWSRTHTILTGPVLR</sequence>
<evidence type="ECO:0000313" key="4">
    <source>
        <dbReference type="EMBL" id="MFC7336299.1"/>
    </source>
</evidence>
<proteinExistence type="predicted"/>
<evidence type="ECO:0000256" key="2">
    <source>
        <dbReference type="SAM" id="Phobius"/>
    </source>
</evidence>
<gene>
    <name evidence="4" type="ORF">ACFQY0_03850</name>
</gene>
<organism evidence="4 5">
    <name type="scientific">Haloferula chungangensis</name>
    <dbReference type="NCBI Taxonomy" id="1048331"/>
    <lineage>
        <taxon>Bacteria</taxon>
        <taxon>Pseudomonadati</taxon>
        <taxon>Verrucomicrobiota</taxon>
        <taxon>Verrucomicrobiia</taxon>
        <taxon>Verrucomicrobiales</taxon>
        <taxon>Verrucomicrobiaceae</taxon>
        <taxon>Haloferula</taxon>
    </lineage>
</organism>
<protein>
    <recommendedName>
        <fullName evidence="6">DUF2207 domain-containing protein</fullName>
    </recommendedName>
</protein>
<feature type="region of interest" description="Disordered" evidence="1">
    <location>
        <begin position="65"/>
        <end position="87"/>
    </location>
</feature>
<dbReference type="Proteomes" id="UP001596472">
    <property type="component" value="Unassembled WGS sequence"/>
</dbReference>
<evidence type="ECO:0000256" key="1">
    <source>
        <dbReference type="SAM" id="MobiDB-lite"/>
    </source>
</evidence>
<keyword evidence="2" id="KW-0472">Membrane</keyword>
<feature type="signal peptide" evidence="3">
    <location>
        <begin position="1"/>
        <end position="19"/>
    </location>
</feature>
<dbReference type="RefSeq" id="WP_379709271.1">
    <property type="nucleotide sequence ID" value="NZ_JBHTBS010000001.1"/>
</dbReference>
<evidence type="ECO:0000256" key="3">
    <source>
        <dbReference type="SAM" id="SignalP"/>
    </source>
</evidence>
<keyword evidence="5" id="KW-1185">Reference proteome</keyword>